<comment type="caution">
    <text evidence="5">The sequence shown here is derived from an EMBL/GenBank/DDBJ whole genome shotgun (WGS) entry which is preliminary data.</text>
</comment>
<sequence length="370" mass="40916">MTITPFTISVAGAILDRIQQKVLNADIVSEPATGWQRGTSIAYVQELLAHWQTGYDWRRQEAELNRYPQFTTEIAGKRVHFLHIKGQGPNPQPLILTHGWPDSFYRFHKVIPLLTDPAAHGNGTGQSYDVVIPSLPGFGFSDLAPLESTADTWHQLMTEGLGYERFFAAGGDIGAIITKKLAERYPASVRGIHLTEVGLPTGTEAILQTSEAARAFATALPGFLFQEGAFLLLQGSKPQTLAFALVDSPLGYAAWVTEKFNAWTDNHGNLENTFTRDELLTHIMIYLVSGSVQSSLHAYYDWTKLVPTAKIAVPTAVASFPKEPIVPPRKWVESCVNLQRYTEMPAGGHFPAWEEPVLYSADLRAFFSTL</sequence>
<evidence type="ECO:0000259" key="4">
    <source>
        <dbReference type="Pfam" id="PF06441"/>
    </source>
</evidence>
<organism evidence="5 6">
    <name type="scientific">Hymenobacter segetis</name>
    <dbReference type="NCBI Taxonomy" id="2025509"/>
    <lineage>
        <taxon>Bacteria</taxon>
        <taxon>Pseudomonadati</taxon>
        <taxon>Bacteroidota</taxon>
        <taxon>Cytophagia</taxon>
        <taxon>Cytophagales</taxon>
        <taxon>Hymenobacteraceae</taxon>
        <taxon>Hymenobacter</taxon>
    </lineage>
</organism>
<keyword evidence="3 5" id="KW-0378">Hydrolase</keyword>
<accession>A0ABU9LYK7</accession>
<feature type="domain" description="Epoxide hydrolase N-terminal" evidence="4">
    <location>
        <begin position="3"/>
        <end position="107"/>
    </location>
</feature>
<proteinExistence type="inferred from homology"/>
<dbReference type="Gene3D" id="3.40.50.1820">
    <property type="entry name" value="alpha/beta hydrolase"/>
    <property type="match status" value="1"/>
</dbReference>
<keyword evidence="2" id="KW-0058">Aromatic hydrocarbons catabolism</keyword>
<gene>
    <name evidence="5" type="ORF">AAFH49_13415</name>
</gene>
<dbReference type="InterPro" id="IPR010497">
    <property type="entry name" value="Epoxide_hydro_N"/>
</dbReference>
<dbReference type="InterPro" id="IPR016292">
    <property type="entry name" value="Epoxide_hydrolase"/>
</dbReference>
<keyword evidence="6" id="KW-1185">Reference proteome</keyword>
<dbReference type="SUPFAM" id="SSF53474">
    <property type="entry name" value="alpha/beta-Hydrolases"/>
    <property type="match status" value="1"/>
</dbReference>
<dbReference type="PIRSF" id="PIRSF001112">
    <property type="entry name" value="Epoxide_hydrolase"/>
    <property type="match status" value="1"/>
</dbReference>
<dbReference type="InterPro" id="IPR029058">
    <property type="entry name" value="AB_hydrolase_fold"/>
</dbReference>
<dbReference type="RefSeq" id="WP_342298871.1">
    <property type="nucleotide sequence ID" value="NZ_JBCEVZ010000032.1"/>
</dbReference>
<protein>
    <submittedName>
        <fullName evidence="5">Epoxide hydrolase family protein</fullName>
    </submittedName>
</protein>
<dbReference type="EMBL" id="JBCEVZ010000032">
    <property type="protein sequence ID" value="MEL5995212.1"/>
    <property type="molecule type" value="Genomic_DNA"/>
</dbReference>
<evidence type="ECO:0000313" key="5">
    <source>
        <dbReference type="EMBL" id="MEL5995212.1"/>
    </source>
</evidence>
<name>A0ABU9LYK7_9BACT</name>
<evidence type="ECO:0000256" key="1">
    <source>
        <dbReference type="ARBA" id="ARBA00010088"/>
    </source>
</evidence>
<dbReference type="InterPro" id="IPR000639">
    <property type="entry name" value="Epox_hydrolase-like"/>
</dbReference>
<evidence type="ECO:0000313" key="6">
    <source>
        <dbReference type="Proteomes" id="UP001479606"/>
    </source>
</evidence>
<dbReference type="Pfam" id="PF06441">
    <property type="entry name" value="EHN"/>
    <property type="match status" value="1"/>
</dbReference>
<comment type="similarity">
    <text evidence="1">Belongs to the peptidase S33 family.</text>
</comment>
<dbReference type="PRINTS" id="PR00412">
    <property type="entry name" value="EPOXHYDRLASE"/>
</dbReference>
<evidence type="ECO:0000256" key="2">
    <source>
        <dbReference type="ARBA" id="ARBA00022797"/>
    </source>
</evidence>
<reference evidence="5 6" key="1">
    <citation type="journal article" date="2018" name="Arch. Microbiol.">
        <title>Hymenobacter segetis sp. nov., isolated from soil.</title>
        <authorList>
            <person name="Ten L.N."/>
            <person name="Lim S.J."/>
            <person name="Kim B.O."/>
            <person name="Kang I.K."/>
            <person name="Jung H.Y."/>
        </authorList>
    </citation>
    <scope>NUCLEOTIDE SEQUENCE [LARGE SCALE GENOMIC DNA]</scope>
    <source>
        <strain evidence="5 6">S7-3-11</strain>
    </source>
</reference>
<evidence type="ECO:0000256" key="3">
    <source>
        <dbReference type="ARBA" id="ARBA00022801"/>
    </source>
</evidence>
<dbReference type="PANTHER" id="PTHR21661:SF35">
    <property type="entry name" value="EPOXIDE HYDROLASE"/>
    <property type="match status" value="1"/>
</dbReference>
<dbReference type="PANTHER" id="PTHR21661">
    <property type="entry name" value="EPOXIDE HYDROLASE 1-RELATED"/>
    <property type="match status" value="1"/>
</dbReference>
<dbReference type="Proteomes" id="UP001479606">
    <property type="component" value="Unassembled WGS sequence"/>
</dbReference>
<dbReference type="GO" id="GO:0016787">
    <property type="term" value="F:hydrolase activity"/>
    <property type="evidence" value="ECO:0007669"/>
    <property type="project" value="UniProtKB-KW"/>
</dbReference>